<dbReference type="RefSeq" id="WP_092896216.1">
    <property type="nucleotide sequence ID" value="NZ_FOKK01000005.1"/>
</dbReference>
<accession>A0A1I0Z024</accession>
<protein>
    <recommendedName>
        <fullName evidence="3">Addiction module component</fullName>
    </recommendedName>
</protein>
<name>A0A1I0Z024_9BACT</name>
<dbReference type="STRING" id="237018.SAMN04489723_105149"/>
<evidence type="ECO:0000313" key="2">
    <source>
        <dbReference type="Proteomes" id="UP000198790"/>
    </source>
</evidence>
<dbReference type="EMBL" id="FOKK01000005">
    <property type="protein sequence ID" value="SFB18456.1"/>
    <property type="molecule type" value="Genomic_DNA"/>
</dbReference>
<dbReference type="AlphaFoldDB" id="A0A1I0Z024"/>
<organism evidence="1 2">
    <name type="scientific">Algoriphagus aquimarinus</name>
    <dbReference type="NCBI Taxonomy" id="237018"/>
    <lineage>
        <taxon>Bacteria</taxon>
        <taxon>Pseudomonadati</taxon>
        <taxon>Bacteroidota</taxon>
        <taxon>Cytophagia</taxon>
        <taxon>Cytophagales</taxon>
        <taxon>Cyclobacteriaceae</taxon>
        <taxon>Algoriphagus</taxon>
    </lineage>
</organism>
<reference evidence="1 2" key="1">
    <citation type="submission" date="2016-10" db="EMBL/GenBank/DDBJ databases">
        <authorList>
            <person name="de Groot N.N."/>
        </authorList>
    </citation>
    <scope>NUCLEOTIDE SEQUENCE [LARGE SCALE GENOMIC DNA]</scope>
    <source>
        <strain evidence="1 2">DSM 23399</strain>
    </source>
</reference>
<gene>
    <name evidence="1" type="ORF">SAMN04489723_105149</name>
</gene>
<dbReference type="OrthoDB" id="799583at2"/>
<sequence length="60" mass="7042">MLTKKLVKKQLEKLPEEFSLDDLVEHLILVQKLESGLKDSEEGKVISDEELDQEVNKWFE</sequence>
<evidence type="ECO:0008006" key="3">
    <source>
        <dbReference type="Google" id="ProtNLM"/>
    </source>
</evidence>
<dbReference type="Proteomes" id="UP000198790">
    <property type="component" value="Unassembled WGS sequence"/>
</dbReference>
<proteinExistence type="predicted"/>
<keyword evidence="2" id="KW-1185">Reference proteome</keyword>
<evidence type="ECO:0000313" key="1">
    <source>
        <dbReference type="EMBL" id="SFB18456.1"/>
    </source>
</evidence>